<evidence type="ECO:0000259" key="2">
    <source>
        <dbReference type="PROSITE" id="PS50158"/>
    </source>
</evidence>
<evidence type="ECO:0000313" key="3">
    <source>
        <dbReference type="EMBL" id="KAF5933362.1"/>
    </source>
</evidence>
<proteinExistence type="predicted"/>
<organism evidence="3 4">
    <name type="scientific">Camellia sinensis</name>
    <name type="common">Tea plant</name>
    <name type="synonym">Thea sinensis</name>
    <dbReference type="NCBI Taxonomy" id="4442"/>
    <lineage>
        <taxon>Eukaryota</taxon>
        <taxon>Viridiplantae</taxon>
        <taxon>Streptophyta</taxon>
        <taxon>Embryophyta</taxon>
        <taxon>Tracheophyta</taxon>
        <taxon>Spermatophyta</taxon>
        <taxon>Magnoliopsida</taxon>
        <taxon>eudicotyledons</taxon>
        <taxon>Gunneridae</taxon>
        <taxon>Pentapetalae</taxon>
        <taxon>asterids</taxon>
        <taxon>Ericales</taxon>
        <taxon>Theaceae</taxon>
        <taxon>Camellia</taxon>
    </lineage>
</organism>
<reference evidence="4" key="1">
    <citation type="journal article" date="2020" name="Nat. Commun.">
        <title>Genome assembly of wild tea tree DASZ reveals pedigree and selection history of tea varieties.</title>
        <authorList>
            <person name="Zhang W."/>
            <person name="Zhang Y."/>
            <person name="Qiu H."/>
            <person name="Guo Y."/>
            <person name="Wan H."/>
            <person name="Zhang X."/>
            <person name="Scossa F."/>
            <person name="Alseekh S."/>
            <person name="Zhang Q."/>
            <person name="Wang P."/>
            <person name="Xu L."/>
            <person name="Schmidt M.H."/>
            <person name="Jia X."/>
            <person name="Li D."/>
            <person name="Zhu A."/>
            <person name="Guo F."/>
            <person name="Chen W."/>
            <person name="Ni D."/>
            <person name="Usadel B."/>
            <person name="Fernie A.R."/>
            <person name="Wen W."/>
        </authorList>
    </citation>
    <scope>NUCLEOTIDE SEQUENCE [LARGE SCALE GENOMIC DNA]</scope>
    <source>
        <strain evidence="4">cv. G240</strain>
    </source>
</reference>
<dbReference type="Pfam" id="PF00098">
    <property type="entry name" value="zf-CCHC"/>
    <property type="match status" value="1"/>
</dbReference>
<comment type="caution">
    <text evidence="3">The sequence shown here is derived from an EMBL/GenBank/DDBJ whole genome shotgun (WGS) entry which is preliminary data.</text>
</comment>
<dbReference type="SMART" id="SM00343">
    <property type="entry name" value="ZnF_C2HC"/>
    <property type="match status" value="3"/>
</dbReference>
<dbReference type="PANTHER" id="PTHR23002">
    <property type="entry name" value="ZINC FINGER CCHC DOMAIN CONTAINING PROTEIN"/>
    <property type="match status" value="1"/>
</dbReference>
<keyword evidence="1" id="KW-0479">Metal-binding</keyword>
<evidence type="ECO:0000256" key="1">
    <source>
        <dbReference type="PROSITE-ProRule" id="PRU00047"/>
    </source>
</evidence>
<dbReference type="GO" id="GO:0008270">
    <property type="term" value="F:zinc ion binding"/>
    <property type="evidence" value="ECO:0007669"/>
    <property type="project" value="UniProtKB-KW"/>
</dbReference>
<dbReference type="AlphaFoldDB" id="A0A7J7FY99"/>
<dbReference type="Gene3D" id="4.10.60.10">
    <property type="entry name" value="Zinc finger, CCHC-type"/>
    <property type="match status" value="1"/>
</dbReference>
<sequence length="442" mass="48423">MHACSGLARKSSAMHKPPLFSMLCFSEDYQSLRFWSLRSSGDLTLERDFVVVSPLERQFGRSSVHFLLSAFWSSAENSGRVHPALERIFGRSSVNLCLFLDVDWILGFLRVLLERHLINAVSDRNSSNASGLSLSGNEVRKMPRRGSCDFPPSAREELRKQFVELRQGTTPLVRFERWFANLSRFAPELVETEDLRCFEFESKLRDDIRVRIVGSWHKRYRALVEAAAHVEAAVLAMGQSGEEAISATPVTQGVGRPFKRQRVLNSQQGGRARTALPVSDLGSGENKQRGIICFRCGLLGHRVSVCPQKKGVGLAVQPVVVPPGSSNQPGFGPIKCSVGRQLLGSSSAQILNQSRAQAPPTCWVCNQPGHIRRSCTQPGASLGVLQPSQAQFLSTGQEQYRFGGLAGQIARASVESSSQAPAREVCSCSRCGQRGHTSGSCP</sequence>
<dbReference type="Proteomes" id="UP000593564">
    <property type="component" value="Unassembled WGS sequence"/>
</dbReference>
<dbReference type="PROSITE" id="PS50158">
    <property type="entry name" value="ZF_CCHC"/>
    <property type="match status" value="3"/>
</dbReference>
<feature type="domain" description="CCHC-type" evidence="2">
    <location>
        <begin position="293"/>
        <end position="308"/>
    </location>
</feature>
<dbReference type="InterPro" id="IPR051714">
    <property type="entry name" value="Znf_CCHC_NABP"/>
</dbReference>
<dbReference type="InterPro" id="IPR001878">
    <property type="entry name" value="Znf_CCHC"/>
</dbReference>
<feature type="domain" description="CCHC-type" evidence="2">
    <location>
        <begin position="362"/>
        <end position="377"/>
    </location>
</feature>
<name>A0A7J7FY99_CAMSI</name>
<protein>
    <recommendedName>
        <fullName evidence="2">CCHC-type domain-containing protein</fullName>
    </recommendedName>
</protein>
<dbReference type="EMBL" id="JACBKZ010000014">
    <property type="protein sequence ID" value="KAF5933362.1"/>
    <property type="molecule type" value="Genomic_DNA"/>
</dbReference>
<dbReference type="GO" id="GO:0003676">
    <property type="term" value="F:nucleic acid binding"/>
    <property type="evidence" value="ECO:0007669"/>
    <property type="project" value="InterPro"/>
</dbReference>
<evidence type="ECO:0000313" key="4">
    <source>
        <dbReference type="Proteomes" id="UP000593564"/>
    </source>
</evidence>
<gene>
    <name evidence="3" type="ORF">HYC85_029533</name>
</gene>
<accession>A0A7J7FY99</accession>
<keyword evidence="4" id="KW-1185">Reference proteome</keyword>
<feature type="domain" description="CCHC-type" evidence="2">
    <location>
        <begin position="428"/>
        <end position="442"/>
    </location>
</feature>
<keyword evidence="1" id="KW-0863">Zinc-finger</keyword>
<reference evidence="3 4" key="2">
    <citation type="submission" date="2020-07" db="EMBL/GenBank/DDBJ databases">
        <title>Genome assembly of wild tea tree DASZ reveals pedigree and selection history of tea varieties.</title>
        <authorList>
            <person name="Zhang W."/>
        </authorList>
    </citation>
    <scope>NUCLEOTIDE SEQUENCE [LARGE SCALE GENOMIC DNA]</scope>
    <source>
        <strain evidence="4">cv. G240</strain>
        <tissue evidence="3">Leaf</tissue>
    </source>
</reference>
<dbReference type="InterPro" id="IPR036875">
    <property type="entry name" value="Znf_CCHC_sf"/>
</dbReference>
<dbReference type="SUPFAM" id="SSF57756">
    <property type="entry name" value="Retrovirus zinc finger-like domains"/>
    <property type="match status" value="2"/>
</dbReference>
<keyword evidence="1" id="KW-0862">Zinc</keyword>